<comment type="caution">
    <text evidence="8">The sequence shown here is derived from an EMBL/GenBank/DDBJ whole genome shotgun (WGS) entry which is preliminary data.</text>
</comment>
<dbReference type="Pfam" id="PF07690">
    <property type="entry name" value="MFS_1"/>
    <property type="match status" value="2"/>
</dbReference>
<keyword evidence="9" id="KW-1185">Reference proteome</keyword>
<evidence type="ECO:0000256" key="6">
    <source>
        <dbReference type="SAM" id="Phobius"/>
    </source>
</evidence>
<dbReference type="OrthoDB" id="9787026at2"/>
<evidence type="ECO:0000256" key="2">
    <source>
        <dbReference type="ARBA" id="ARBA00022448"/>
    </source>
</evidence>
<evidence type="ECO:0000256" key="1">
    <source>
        <dbReference type="ARBA" id="ARBA00004651"/>
    </source>
</evidence>
<dbReference type="GO" id="GO:0005886">
    <property type="term" value="C:plasma membrane"/>
    <property type="evidence" value="ECO:0007669"/>
    <property type="project" value="UniProtKB-SubCell"/>
</dbReference>
<dbReference type="SUPFAM" id="SSF103473">
    <property type="entry name" value="MFS general substrate transporter"/>
    <property type="match status" value="1"/>
</dbReference>
<evidence type="ECO:0000259" key="7">
    <source>
        <dbReference type="PROSITE" id="PS50850"/>
    </source>
</evidence>
<evidence type="ECO:0000256" key="5">
    <source>
        <dbReference type="ARBA" id="ARBA00023136"/>
    </source>
</evidence>
<feature type="transmembrane region" description="Helical" evidence="6">
    <location>
        <begin position="88"/>
        <end position="107"/>
    </location>
</feature>
<evidence type="ECO:0000256" key="3">
    <source>
        <dbReference type="ARBA" id="ARBA00022692"/>
    </source>
</evidence>
<feature type="transmembrane region" description="Helical" evidence="6">
    <location>
        <begin position="113"/>
        <end position="134"/>
    </location>
</feature>
<feature type="transmembrane region" description="Helical" evidence="6">
    <location>
        <begin position="284"/>
        <end position="307"/>
    </location>
</feature>
<feature type="transmembrane region" description="Helical" evidence="6">
    <location>
        <begin position="255"/>
        <end position="272"/>
    </location>
</feature>
<feature type="transmembrane region" description="Helical" evidence="6">
    <location>
        <begin position="407"/>
        <end position="428"/>
    </location>
</feature>
<keyword evidence="4 6" id="KW-1133">Transmembrane helix</keyword>
<dbReference type="CDD" id="cd17365">
    <property type="entry name" value="MFS_PcaK_like"/>
    <property type="match status" value="1"/>
</dbReference>
<dbReference type="InterPro" id="IPR020846">
    <property type="entry name" value="MFS_dom"/>
</dbReference>
<dbReference type="PANTHER" id="PTHR23508:SF10">
    <property type="entry name" value="CARBOXYLIC ACID TRANSPORTER PROTEIN HOMOLOG"/>
    <property type="match status" value="1"/>
</dbReference>
<dbReference type="GO" id="GO:0046943">
    <property type="term" value="F:carboxylic acid transmembrane transporter activity"/>
    <property type="evidence" value="ECO:0007669"/>
    <property type="project" value="TreeGrafter"/>
</dbReference>
<dbReference type="PROSITE" id="PS50850">
    <property type="entry name" value="MFS"/>
    <property type="match status" value="1"/>
</dbReference>
<feature type="transmembrane region" description="Helical" evidence="6">
    <location>
        <begin position="61"/>
        <end position="81"/>
    </location>
</feature>
<evidence type="ECO:0000313" key="9">
    <source>
        <dbReference type="Proteomes" id="UP000326671"/>
    </source>
</evidence>
<gene>
    <name evidence="8" type="ORF">F4V44_25780</name>
</gene>
<feature type="transmembrane region" description="Helical" evidence="6">
    <location>
        <begin position="342"/>
        <end position="365"/>
    </location>
</feature>
<name>A0A5J5GWM6_9BACI</name>
<dbReference type="EMBL" id="VYKL01000061">
    <property type="protein sequence ID" value="KAA9012407.1"/>
    <property type="molecule type" value="Genomic_DNA"/>
</dbReference>
<dbReference type="InterPro" id="IPR011701">
    <property type="entry name" value="MFS"/>
</dbReference>
<keyword evidence="2" id="KW-0813">Transport</keyword>
<keyword evidence="3 6" id="KW-0812">Transmembrane</keyword>
<evidence type="ECO:0000313" key="8">
    <source>
        <dbReference type="EMBL" id="KAA9012407.1"/>
    </source>
</evidence>
<dbReference type="Gene3D" id="1.20.1250.20">
    <property type="entry name" value="MFS general substrate transporter like domains"/>
    <property type="match status" value="1"/>
</dbReference>
<proteinExistence type="predicted"/>
<feature type="transmembrane region" description="Helical" evidence="6">
    <location>
        <begin position="319"/>
        <end position="336"/>
    </location>
</feature>
<feature type="domain" description="Major facilitator superfamily (MFS) profile" evidence="7">
    <location>
        <begin position="22"/>
        <end position="432"/>
    </location>
</feature>
<dbReference type="InterPro" id="IPR036259">
    <property type="entry name" value="MFS_trans_sf"/>
</dbReference>
<organism evidence="8 9">
    <name type="scientific">Niallia endozanthoxylica</name>
    <dbReference type="NCBI Taxonomy" id="2036016"/>
    <lineage>
        <taxon>Bacteria</taxon>
        <taxon>Bacillati</taxon>
        <taxon>Bacillota</taxon>
        <taxon>Bacilli</taxon>
        <taxon>Bacillales</taxon>
        <taxon>Bacillaceae</taxon>
        <taxon>Niallia</taxon>
    </lineage>
</organism>
<feature type="transmembrane region" description="Helical" evidence="6">
    <location>
        <begin position="377"/>
        <end position="401"/>
    </location>
</feature>
<dbReference type="Proteomes" id="UP000326671">
    <property type="component" value="Unassembled WGS sequence"/>
</dbReference>
<feature type="transmembrane region" description="Helical" evidence="6">
    <location>
        <begin position="20"/>
        <end position="41"/>
    </location>
</feature>
<dbReference type="AlphaFoldDB" id="A0A5J5GWM6"/>
<keyword evidence="5 6" id="KW-0472">Membrane</keyword>
<protein>
    <submittedName>
        <fullName evidence="8">MFS transporter</fullName>
    </submittedName>
</protein>
<sequence>MAKVNPAAIIGNSKFNRFHLVLFLWSFMIILFDGYDLSVYGTVLPILMEEWSMTSVEAGTIGSYGLFGMMFGAIIFGIMADRIGRKKVIIINTILFSLFTLLCAFADGATTFAIYRFIAGLGLGGIMPNIAALVTDYAPRSMKVKLVSYTLVSFAVGGALAPTVGVLLINNFGWQSVFWVAGMPLLFVPFMMKQLPESTGYLISKGKKEQLFATLKKINAQLTFNKNDEVEQVQVTVTKVPVVGLFKQNRAVSTMAFWVAFFCALLMVYGLNTWLPKLMIQAGYGLNGSLSFLIALQGGAVLGILVLSPLCEKYGSKKVIIPSYIAGAIALALLGFGGNTLYIFILVAIAGAATTGSQVLIQAYVTSYYPSDMRSTAIGLASGVGRLGGMTGPILGGFLLTLTVPNFVNFMIFSVVGVVAAIALSLIADKYSASNILAADSKKSDAAKGKEVAASLE</sequence>
<reference evidence="8 9" key="1">
    <citation type="submission" date="2019-09" db="EMBL/GenBank/DDBJ databases">
        <title>Whole genome sequences of isolates from the Mars Exploration Rovers.</title>
        <authorList>
            <person name="Seuylemezian A."/>
            <person name="Vaishampayan P."/>
        </authorList>
    </citation>
    <scope>NUCLEOTIDE SEQUENCE [LARGE SCALE GENOMIC DNA]</scope>
    <source>
        <strain evidence="8 9">MER_TA_151</strain>
    </source>
</reference>
<evidence type="ECO:0000256" key="4">
    <source>
        <dbReference type="ARBA" id="ARBA00022989"/>
    </source>
</evidence>
<comment type="subcellular location">
    <subcellularLocation>
        <location evidence="1">Cell membrane</location>
        <topology evidence="1">Multi-pass membrane protein</topology>
    </subcellularLocation>
</comment>
<feature type="transmembrane region" description="Helical" evidence="6">
    <location>
        <begin position="146"/>
        <end position="168"/>
    </location>
</feature>
<dbReference type="PANTHER" id="PTHR23508">
    <property type="entry name" value="CARBOXYLIC ACID TRANSPORTER PROTEIN HOMOLOG"/>
    <property type="match status" value="1"/>
</dbReference>
<accession>A0A5J5GWM6</accession>
<dbReference type="RefSeq" id="WP_150442843.1">
    <property type="nucleotide sequence ID" value="NZ_VYKL01000061.1"/>
</dbReference>